<accession>A0A0A9E153</accession>
<evidence type="ECO:0000313" key="1">
    <source>
        <dbReference type="EMBL" id="JAD91605.1"/>
    </source>
</evidence>
<name>A0A0A9E153_ARUDO</name>
<reference evidence="1" key="1">
    <citation type="submission" date="2014-09" db="EMBL/GenBank/DDBJ databases">
        <authorList>
            <person name="Magalhaes I.L.F."/>
            <person name="Oliveira U."/>
            <person name="Santos F.R."/>
            <person name="Vidigal T.H.D.A."/>
            <person name="Brescovit A.D."/>
            <person name="Santos A.J."/>
        </authorList>
    </citation>
    <scope>NUCLEOTIDE SEQUENCE</scope>
    <source>
        <tissue evidence="1">Shoot tissue taken approximately 20 cm above the soil surface</tissue>
    </source>
</reference>
<reference evidence="1" key="2">
    <citation type="journal article" date="2015" name="Data Brief">
        <title>Shoot transcriptome of the giant reed, Arundo donax.</title>
        <authorList>
            <person name="Barrero R.A."/>
            <person name="Guerrero F.D."/>
            <person name="Moolhuijzen P."/>
            <person name="Goolsby J.A."/>
            <person name="Tidwell J."/>
            <person name="Bellgard S.E."/>
            <person name="Bellgard M.I."/>
        </authorList>
    </citation>
    <scope>NUCLEOTIDE SEQUENCE</scope>
    <source>
        <tissue evidence="1">Shoot tissue taken approximately 20 cm above the soil surface</tissue>
    </source>
</reference>
<protein>
    <submittedName>
        <fullName evidence="1">Uncharacterized protein</fullName>
    </submittedName>
</protein>
<sequence length="48" mass="5557">MLGTSQCQESCMNSLFHIDILHIYCFKGSPEWTSLSSYRLHVARNHKS</sequence>
<organism evidence="1">
    <name type="scientific">Arundo donax</name>
    <name type="common">Giant reed</name>
    <name type="synonym">Donax arundinaceus</name>
    <dbReference type="NCBI Taxonomy" id="35708"/>
    <lineage>
        <taxon>Eukaryota</taxon>
        <taxon>Viridiplantae</taxon>
        <taxon>Streptophyta</taxon>
        <taxon>Embryophyta</taxon>
        <taxon>Tracheophyta</taxon>
        <taxon>Spermatophyta</taxon>
        <taxon>Magnoliopsida</taxon>
        <taxon>Liliopsida</taxon>
        <taxon>Poales</taxon>
        <taxon>Poaceae</taxon>
        <taxon>PACMAD clade</taxon>
        <taxon>Arundinoideae</taxon>
        <taxon>Arundineae</taxon>
        <taxon>Arundo</taxon>
    </lineage>
</organism>
<dbReference type="EMBL" id="GBRH01206290">
    <property type="protein sequence ID" value="JAD91605.1"/>
    <property type="molecule type" value="Transcribed_RNA"/>
</dbReference>
<dbReference type="AlphaFoldDB" id="A0A0A9E153"/>
<proteinExistence type="predicted"/>